<dbReference type="STRING" id="1121298.SAMN05444401_2210"/>
<gene>
    <name evidence="1" type="ORF">SAMN05444401_2210</name>
</gene>
<accession>A0A1M6GR68</accession>
<sequence>MMSVQEEVEKSLSIFKNFYDFIRIVDPIKKQVIYPEYENKEEINVCYKFWDKGKNCNNCICFRSLIKDDTFLKIESKDGKVYMITSCIFNKDNKKYVLELIKDLSDTRYLIDEDKKLRLELLIEKINDELS</sequence>
<name>A0A1M6GR68_9CLOT</name>
<dbReference type="Proteomes" id="UP000184080">
    <property type="component" value="Unassembled WGS sequence"/>
</dbReference>
<dbReference type="OrthoDB" id="9805474at2"/>
<reference evidence="1 2" key="1">
    <citation type="submission" date="2016-11" db="EMBL/GenBank/DDBJ databases">
        <authorList>
            <person name="Jaros S."/>
            <person name="Januszkiewicz K."/>
            <person name="Wedrychowicz H."/>
        </authorList>
    </citation>
    <scope>NUCLEOTIDE SEQUENCE [LARGE SCALE GENOMIC DNA]</scope>
    <source>
        <strain evidence="1 2">DSM 21864</strain>
    </source>
</reference>
<dbReference type="RefSeq" id="WP_143148597.1">
    <property type="nucleotide sequence ID" value="NZ_FQZO01000003.1"/>
</dbReference>
<dbReference type="AlphaFoldDB" id="A0A1M6GR68"/>
<proteinExistence type="predicted"/>
<evidence type="ECO:0000313" key="2">
    <source>
        <dbReference type="Proteomes" id="UP000184080"/>
    </source>
</evidence>
<keyword evidence="2" id="KW-1185">Reference proteome</keyword>
<dbReference type="EMBL" id="FQZO01000003">
    <property type="protein sequence ID" value="SHJ12423.1"/>
    <property type="molecule type" value="Genomic_DNA"/>
</dbReference>
<evidence type="ECO:0000313" key="1">
    <source>
        <dbReference type="EMBL" id="SHJ12423.1"/>
    </source>
</evidence>
<protein>
    <submittedName>
        <fullName evidence="1">Uncharacterized protein</fullName>
    </submittedName>
</protein>
<organism evidence="1 2">
    <name type="scientific">Clostridium amylolyticum</name>
    <dbReference type="NCBI Taxonomy" id="1121298"/>
    <lineage>
        <taxon>Bacteria</taxon>
        <taxon>Bacillati</taxon>
        <taxon>Bacillota</taxon>
        <taxon>Clostridia</taxon>
        <taxon>Eubacteriales</taxon>
        <taxon>Clostridiaceae</taxon>
        <taxon>Clostridium</taxon>
    </lineage>
</organism>